<dbReference type="Proteomes" id="UP000039021">
    <property type="component" value="Unassembled WGS sequence"/>
</dbReference>
<evidence type="ECO:0000313" key="1">
    <source>
        <dbReference type="EMBL" id="COV78751.1"/>
    </source>
</evidence>
<evidence type="ECO:0000313" key="3">
    <source>
        <dbReference type="Proteomes" id="UP000038802"/>
    </source>
</evidence>
<evidence type="ECO:0000313" key="4">
    <source>
        <dbReference type="Proteomes" id="UP000039021"/>
    </source>
</evidence>
<dbReference type="Proteomes" id="UP000038802">
    <property type="component" value="Unassembled WGS sequence"/>
</dbReference>
<proteinExistence type="predicted"/>
<reference evidence="1" key="1">
    <citation type="submission" date="2015-03" db="EMBL/GenBank/DDBJ databases">
        <authorList>
            <person name="Murphy D."/>
        </authorList>
    </citation>
    <scope>NUCLEOTIDE SEQUENCE [LARGE SCALE GENOMIC DNA]</scope>
    <source>
        <strain evidence="1">K00500041</strain>
    </source>
</reference>
<sequence length="50" mass="5484">MGISTASDPNASICQRRARSDTAIRPTIFSCMGRRMPWNTVSVSDLVVEV</sequence>
<organism evidence="1 3">
    <name type="scientific">Mycobacterium tuberculosis</name>
    <dbReference type="NCBI Taxonomy" id="1773"/>
    <lineage>
        <taxon>Bacteria</taxon>
        <taxon>Bacillati</taxon>
        <taxon>Actinomycetota</taxon>
        <taxon>Actinomycetes</taxon>
        <taxon>Mycobacteriales</taxon>
        <taxon>Mycobacteriaceae</taxon>
        <taxon>Mycobacterium</taxon>
        <taxon>Mycobacterium tuberculosis complex</taxon>
    </lineage>
</organism>
<reference evidence="3 4" key="2">
    <citation type="submission" date="2015-03" db="EMBL/GenBank/DDBJ databases">
        <authorList>
            <consortium name="Pathogen Informatics"/>
        </authorList>
    </citation>
    <scope>NUCLEOTIDE SEQUENCE [LARGE SCALE GENOMIC DNA]</scope>
    <source>
        <strain evidence="3">K00500041</strain>
        <strain evidence="4">N09902308</strain>
    </source>
</reference>
<dbReference type="EMBL" id="CSBK01001907">
    <property type="protein sequence ID" value="COZ28739.1"/>
    <property type="molecule type" value="Genomic_DNA"/>
</dbReference>
<dbReference type="EMBL" id="CSAE01000202">
    <property type="protein sequence ID" value="COV78751.1"/>
    <property type="molecule type" value="Genomic_DNA"/>
</dbReference>
<protein>
    <submittedName>
        <fullName evidence="1">Uncharacterized protein</fullName>
    </submittedName>
</protein>
<dbReference type="AlphaFoldDB" id="A0A0U0UAQ3"/>
<gene>
    <name evidence="1" type="ORF">ERS007703_02056</name>
    <name evidence="2" type="ORF">ERS007739_03590</name>
</gene>
<evidence type="ECO:0000313" key="2">
    <source>
        <dbReference type="EMBL" id="COZ28739.1"/>
    </source>
</evidence>
<name>A0A0U0UAQ3_MYCTX</name>
<reference evidence="2" key="3">
    <citation type="submission" date="2015-03" db="EMBL/GenBank/DDBJ databases">
        <authorList>
            <consortium name="Pathogen Informatics"/>
            <person name="Murphy D."/>
        </authorList>
    </citation>
    <scope>NUCLEOTIDE SEQUENCE</scope>
    <source>
        <strain evidence="2">N09902308</strain>
    </source>
</reference>
<accession>A0A0U0UAQ3</accession>